<dbReference type="EnsemblMetazoa" id="AMIN002114-RA">
    <property type="protein sequence ID" value="AMIN002114-PA"/>
    <property type="gene ID" value="AMIN002114"/>
</dbReference>
<accession>A0A182VVL9</accession>
<sequence>MPYKIVQTIEGGETCLSVVPSRWEQEGVLFWPKKNLVAKLSLEEDSIPTNKWEKINCIKKREFKTRAEAYEELEKMEMKTDTEMDDEDSRRHRPKKPLRAANYRDNVKMDFNKMAEIQNQSVSQRQSIQATDAEEDNFLHSTEQVADNPFSEYSELITETFNENVDQSQIVCGDAATVMSILNTTDVSNIIANQQKILENQEKIMQSQAKLLTYSEYVLKFFHERPVELQQETRPEDYFSPVNTLEELEDLEASLKQKDVSQKYIRGMSFICGVTGKANGIDCCYKLIDYFITRQFLMQCSWTGNAKLPGGNNADSSNSTGKVGLKFFRNFRSLFLNLIMLADKDFSEIECDNFFKRIIRNSKQRVVAKTATSKHRNRPKNLKYKDKNVMSTNNDEIEASTSTAQRVDRSCGD</sequence>
<feature type="compositionally biased region" description="Polar residues" evidence="1">
    <location>
        <begin position="389"/>
        <end position="405"/>
    </location>
</feature>
<organism evidence="3 4">
    <name type="scientific">Anopheles minimus</name>
    <dbReference type="NCBI Taxonomy" id="112268"/>
    <lineage>
        <taxon>Eukaryota</taxon>
        <taxon>Metazoa</taxon>
        <taxon>Ecdysozoa</taxon>
        <taxon>Arthropoda</taxon>
        <taxon>Hexapoda</taxon>
        <taxon>Insecta</taxon>
        <taxon>Pterygota</taxon>
        <taxon>Neoptera</taxon>
        <taxon>Endopterygota</taxon>
        <taxon>Diptera</taxon>
        <taxon>Nematocera</taxon>
        <taxon>Culicoidea</taxon>
        <taxon>Culicidae</taxon>
        <taxon>Anophelinae</taxon>
        <taxon>Anopheles</taxon>
    </lineage>
</organism>
<feature type="region of interest" description="Disordered" evidence="1">
    <location>
        <begin position="76"/>
        <end position="103"/>
    </location>
</feature>
<dbReference type="PANTHER" id="PTHR34153">
    <property type="entry name" value="SI:CH211-262H13.3-RELATED-RELATED"/>
    <property type="match status" value="1"/>
</dbReference>
<protein>
    <submittedName>
        <fullName evidence="3">DUF4806 domain-containing protein</fullName>
    </submittedName>
</protein>
<keyword evidence="4" id="KW-1185">Reference proteome</keyword>
<dbReference type="Pfam" id="PF16064">
    <property type="entry name" value="DUF4806"/>
    <property type="match status" value="1"/>
</dbReference>
<evidence type="ECO:0000313" key="4">
    <source>
        <dbReference type="Proteomes" id="UP000075920"/>
    </source>
</evidence>
<dbReference type="STRING" id="112268.A0A182VVL9"/>
<evidence type="ECO:0000313" key="3">
    <source>
        <dbReference type="EnsemblMetazoa" id="AMIN002114-PA"/>
    </source>
</evidence>
<dbReference type="VEuPathDB" id="VectorBase:AMIN002114"/>
<evidence type="ECO:0000259" key="2">
    <source>
        <dbReference type="Pfam" id="PF16064"/>
    </source>
</evidence>
<dbReference type="Proteomes" id="UP000075920">
    <property type="component" value="Unassembled WGS sequence"/>
</dbReference>
<reference evidence="3" key="2">
    <citation type="submission" date="2020-05" db="UniProtKB">
        <authorList>
            <consortium name="EnsemblMetazoa"/>
        </authorList>
    </citation>
    <scope>IDENTIFICATION</scope>
    <source>
        <strain evidence="3">MINIMUS1</strain>
    </source>
</reference>
<proteinExistence type="predicted"/>
<feature type="domain" description="DUF4806" evidence="2">
    <location>
        <begin position="238"/>
        <end position="337"/>
    </location>
</feature>
<dbReference type="AlphaFoldDB" id="A0A182VVL9"/>
<name>A0A182VVL9_9DIPT</name>
<evidence type="ECO:0000256" key="1">
    <source>
        <dbReference type="SAM" id="MobiDB-lite"/>
    </source>
</evidence>
<feature type="region of interest" description="Disordered" evidence="1">
    <location>
        <begin position="387"/>
        <end position="413"/>
    </location>
</feature>
<dbReference type="InterPro" id="IPR032071">
    <property type="entry name" value="DUF4806"/>
</dbReference>
<dbReference type="PANTHER" id="PTHR34153:SF2">
    <property type="entry name" value="SI:CH211-262H13.3-RELATED"/>
    <property type="match status" value="1"/>
</dbReference>
<reference evidence="4" key="1">
    <citation type="submission" date="2013-03" db="EMBL/GenBank/DDBJ databases">
        <title>The Genome Sequence of Anopheles minimus MINIMUS1.</title>
        <authorList>
            <consortium name="The Broad Institute Genomics Platform"/>
            <person name="Neafsey D.E."/>
            <person name="Walton C."/>
            <person name="Walker B."/>
            <person name="Young S.K."/>
            <person name="Zeng Q."/>
            <person name="Gargeya S."/>
            <person name="Fitzgerald M."/>
            <person name="Haas B."/>
            <person name="Abouelleil A."/>
            <person name="Allen A.W."/>
            <person name="Alvarado L."/>
            <person name="Arachchi H.M."/>
            <person name="Berlin A.M."/>
            <person name="Chapman S.B."/>
            <person name="Gainer-Dewar J."/>
            <person name="Goldberg J."/>
            <person name="Griggs A."/>
            <person name="Gujja S."/>
            <person name="Hansen M."/>
            <person name="Howarth C."/>
            <person name="Imamovic A."/>
            <person name="Ireland A."/>
            <person name="Larimer J."/>
            <person name="McCowan C."/>
            <person name="Murphy C."/>
            <person name="Pearson M."/>
            <person name="Poon T.W."/>
            <person name="Priest M."/>
            <person name="Roberts A."/>
            <person name="Saif S."/>
            <person name="Shea T."/>
            <person name="Sisk P."/>
            <person name="Sykes S."/>
            <person name="Wortman J."/>
            <person name="Nusbaum C."/>
            <person name="Birren B."/>
        </authorList>
    </citation>
    <scope>NUCLEOTIDE SEQUENCE [LARGE SCALE GENOMIC DNA]</scope>
    <source>
        <strain evidence="4">MINIMUS1</strain>
    </source>
</reference>